<evidence type="ECO:0000313" key="2">
    <source>
        <dbReference type="Proteomes" id="UP001549098"/>
    </source>
</evidence>
<proteinExistence type="predicted"/>
<organism evidence="1 2">
    <name type="scientific">Paenibacillus favisporus</name>
    <dbReference type="NCBI Taxonomy" id="221028"/>
    <lineage>
        <taxon>Bacteria</taxon>
        <taxon>Bacillati</taxon>
        <taxon>Bacillota</taxon>
        <taxon>Bacilli</taxon>
        <taxon>Bacillales</taxon>
        <taxon>Paenibacillaceae</taxon>
        <taxon>Paenibacillus</taxon>
    </lineage>
</organism>
<accession>A0ABV2F3S1</accession>
<name>A0ABV2F3S1_9BACL</name>
<dbReference type="Proteomes" id="UP001549098">
    <property type="component" value="Unassembled WGS sequence"/>
</dbReference>
<gene>
    <name evidence="1" type="ORF">ABID47_002997</name>
</gene>
<comment type="caution">
    <text evidence="1">The sequence shown here is derived from an EMBL/GenBank/DDBJ whole genome shotgun (WGS) entry which is preliminary data.</text>
</comment>
<dbReference type="EMBL" id="JBEPLV010000003">
    <property type="protein sequence ID" value="MET3546381.1"/>
    <property type="molecule type" value="Genomic_DNA"/>
</dbReference>
<keyword evidence="2" id="KW-1185">Reference proteome</keyword>
<protein>
    <submittedName>
        <fullName evidence="1">Uncharacterized protein</fullName>
    </submittedName>
</protein>
<evidence type="ECO:0000313" key="1">
    <source>
        <dbReference type="EMBL" id="MET3546381.1"/>
    </source>
</evidence>
<sequence length="67" mass="7815">MFIVWQSAVVALACILLLRISGRKSIFQMTVENWKRFGRPISRRCLFPSLRRRGTCSEKSLTMPTNR</sequence>
<reference evidence="1 2" key="1">
    <citation type="submission" date="2024-06" db="EMBL/GenBank/DDBJ databases">
        <title>Genomic Encyclopedia of Type Strains, Phase IV (KMG-IV): sequencing the most valuable type-strain genomes for metagenomic binning, comparative biology and taxonomic classification.</title>
        <authorList>
            <person name="Goeker M."/>
        </authorList>
    </citation>
    <scope>NUCLEOTIDE SEQUENCE [LARGE SCALE GENOMIC DNA]</scope>
    <source>
        <strain evidence="1 2">DSM 17253</strain>
    </source>
</reference>